<evidence type="ECO:0000313" key="1">
    <source>
        <dbReference type="EMBL" id="RIA85564.1"/>
    </source>
</evidence>
<dbReference type="EMBL" id="QKYT01000418">
    <property type="protein sequence ID" value="RIA85564.1"/>
    <property type="molecule type" value="Genomic_DNA"/>
</dbReference>
<gene>
    <name evidence="1" type="ORF">C1645_741491</name>
</gene>
<organism evidence="1 2">
    <name type="scientific">Glomus cerebriforme</name>
    <dbReference type="NCBI Taxonomy" id="658196"/>
    <lineage>
        <taxon>Eukaryota</taxon>
        <taxon>Fungi</taxon>
        <taxon>Fungi incertae sedis</taxon>
        <taxon>Mucoromycota</taxon>
        <taxon>Glomeromycotina</taxon>
        <taxon>Glomeromycetes</taxon>
        <taxon>Glomerales</taxon>
        <taxon>Glomeraceae</taxon>
        <taxon>Glomus</taxon>
    </lineage>
</organism>
<sequence>MFGLITKFSHPTLRTFQLRVFFQFLQKRAKQVGPKLPVSASYFKVEHLDLLRVNFKPASAKTDVIPVILKDIENTDFPEQYIVPCINKQVLSNLNFDVLKFGCISDPYVQTFITKLHEAKKNTDLKGPGRDEAFTVTLLDDLLRIVKFNAFPLMIRNKLNYELYIGQDPLVIAKPEFIIRLPGKAMVAVENKHLKIVRPITRYGESQLAIEILASGSENLRDSFDVDDYKEQTIFSMRVISTFVTFYKTVISSKYWEELEDGLPKEQSVEIHK</sequence>
<protein>
    <submittedName>
        <fullName evidence="1">Uncharacterized protein</fullName>
    </submittedName>
</protein>
<dbReference type="OrthoDB" id="2408098at2759"/>
<keyword evidence="2" id="KW-1185">Reference proteome</keyword>
<dbReference type="Proteomes" id="UP000265703">
    <property type="component" value="Unassembled WGS sequence"/>
</dbReference>
<comment type="caution">
    <text evidence="1">The sequence shown here is derived from an EMBL/GenBank/DDBJ whole genome shotgun (WGS) entry which is preliminary data.</text>
</comment>
<evidence type="ECO:0000313" key="2">
    <source>
        <dbReference type="Proteomes" id="UP000265703"/>
    </source>
</evidence>
<proteinExistence type="predicted"/>
<reference evidence="1 2" key="1">
    <citation type="submission" date="2018-06" db="EMBL/GenBank/DDBJ databases">
        <title>Comparative genomics reveals the genomic features of Rhizophagus irregularis, R. cerebriforme, R. diaphanum and Gigaspora rosea, and their symbiotic lifestyle signature.</title>
        <authorList>
            <person name="Morin E."/>
            <person name="San Clemente H."/>
            <person name="Chen E.C.H."/>
            <person name="De La Providencia I."/>
            <person name="Hainaut M."/>
            <person name="Kuo A."/>
            <person name="Kohler A."/>
            <person name="Murat C."/>
            <person name="Tang N."/>
            <person name="Roy S."/>
            <person name="Loubradou J."/>
            <person name="Henrissat B."/>
            <person name="Grigoriev I.V."/>
            <person name="Corradi N."/>
            <person name="Roux C."/>
            <person name="Martin F.M."/>
        </authorList>
    </citation>
    <scope>NUCLEOTIDE SEQUENCE [LARGE SCALE GENOMIC DNA]</scope>
    <source>
        <strain evidence="1 2">DAOM 227022</strain>
    </source>
</reference>
<accession>A0A397SSD1</accession>
<dbReference type="AlphaFoldDB" id="A0A397SSD1"/>
<name>A0A397SSD1_9GLOM</name>